<dbReference type="InterPro" id="IPR025574">
    <property type="entry name" value="Nucleoporin_FG_rpt"/>
</dbReference>
<accession>A0A1C7N1T1</accession>
<feature type="coiled-coil region" evidence="4">
    <location>
        <begin position="356"/>
        <end position="386"/>
    </location>
</feature>
<dbReference type="Pfam" id="PF13874">
    <property type="entry name" value="Nup54"/>
    <property type="match status" value="1"/>
</dbReference>
<dbReference type="OrthoDB" id="6162375at2759"/>
<name>A0A1C7N1T1_9FUNG</name>
<dbReference type="GO" id="GO:0006999">
    <property type="term" value="P:nuclear pore organization"/>
    <property type="evidence" value="ECO:0007669"/>
    <property type="project" value="TreeGrafter"/>
</dbReference>
<dbReference type="GO" id="GO:0017056">
    <property type="term" value="F:structural constituent of nuclear pore"/>
    <property type="evidence" value="ECO:0007669"/>
    <property type="project" value="TreeGrafter"/>
</dbReference>
<evidence type="ECO:0000256" key="3">
    <source>
        <dbReference type="ARBA" id="ARBA00023242"/>
    </source>
</evidence>
<proteinExistence type="predicted"/>
<organism evidence="6 7">
    <name type="scientific">Choanephora cucurbitarum</name>
    <dbReference type="NCBI Taxonomy" id="101091"/>
    <lineage>
        <taxon>Eukaryota</taxon>
        <taxon>Fungi</taxon>
        <taxon>Fungi incertae sedis</taxon>
        <taxon>Mucoromycota</taxon>
        <taxon>Mucoromycotina</taxon>
        <taxon>Mucoromycetes</taxon>
        <taxon>Mucorales</taxon>
        <taxon>Mucorineae</taxon>
        <taxon>Choanephoraceae</taxon>
        <taxon>Choanephoroideae</taxon>
        <taxon>Choanephora</taxon>
    </lineage>
</organism>
<sequence>MASFGGFGSSAPSFGSTANTQTSAGTLFGGSAANTSTAPSNSLFGASNNTNAAGTLFGANTNNSSAGTLFGASTTPASTGFGGFGSTPATSTTSGGFGGFGATSSAPATTNSFGSTQPAAGFGGFGSTPATSTASTGFGGFGNTATSAPATSTAAAGFGGFGTTPATSTATTGFGGFGATPATSTASTGFGGFGATPATSTAGVGGSGFGGFGTTPTTSTATTGFGGFGNTAAKPAFGGFGATNTTNNSMFGANNQTTGFGGQPNAGFGLQQQQQQQQQVQEKVWEELALIRARFDPTSANCYFRHYFYNMVPENEIHLYRRPENQTEQAWNEAMRKNPDPKKYVPVLAVGFDDILKRMEVQSKQVELHQEKLKETSERLQSVQRQYALGTLVKIEEHKRRHTDLTQRLLRVKYSSVLRYKGFPLNGEESTCVQQLAQLAESSESPEQLNAKMNALWNRLQSLKAQMNQGGDNRYEVWRTVSEEDTNIIAKILSDEQRGIKHITSILKSDEKDLEAIEAGLKERLRPDMST</sequence>
<keyword evidence="7" id="KW-1185">Reference proteome</keyword>
<evidence type="ECO:0000256" key="1">
    <source>
        <dbReference type="ARBA" id="ARBA00004123"/>
    </source>
</evidence>
<dbReference type="Gene3D" id="1.20.5.490">
    <property type="entry name" value="Single helix bin"/>
    <property type="match status" value="1"/>
</dbReference>
<dbReference type="GO" id="GO:0044613">
    <property type="term" value="C:nuclear pore central transport channel"/>
    <property type="evidence" value="ECO:0007669"/>
    <property type="project" value="TreeGrafter"/>
</dbReference>
<evidence type="ECO:0000259" key="5">
    <source>
        <dbReference type="Pfam" id="PF13874"/>
    </source>
</evidence>
<evidence type="ECO:0000313" key="7">
    <source>
        <dbReference type="Proteomes" id="UP000093000"/>
    </source>
</evidence>
<protein>
    <submittedName>
        <fullName evidence="6">Nucleoporin NUP57</fullName>
    </submittedName>
</protein>
<comment type="caution">
    <text evidence="6">The sequence shown here is derived from an EMBL/GenBank/DDBJ whole genome shotgun (WGS) entry which is preliminary data.</text>
</comment>
<evidence type="ECO:0000256" key="4">
    <source>
        <dbReference type="SAM" id="Coils"/>
    </source>
</evidence>
<dbReference type="STRING" id="101091.A0A1C7N1T1"/>
<dbReference type="GO" id="GO:0006607">
    <property type="term" value="P:NLS-bearing protein import into nucleus"/>
    <property type="evidence" value="ECO:0007669"/>
    <property type="project" value="TreeGrafter"/>
</dbReference>
<keyword evidence="2" id="KW-0813">Transport</keyword>
<dbReference type="PANTHER" id="PTHR13000:SF0">
    <property type="entry name" value="NUCLEOPORIN P54"/>
    <property type="match status" value="1"/>
</dbReference>
<dbReference type="InParanoid" id="A0A1C7N1T1"/>
<dbReference type="InterPro" id="IPR024864">
    <property type="entry name" value="Nup54/Nup57/Nup44"/>
</dbReference>
<dbReference type="Proteomes" id="UP000093000">
    <property type="component" value="Unassembled WGS sequence"/>
</dbReference>
<dbReference type="PANTHER" id="PTHR13000">
    <property type="entry name" value="NUCLEOPORIN P54"/>
    <property type="match status" value="1"/>
</dbReference>
<gene>
    <name evidence="6" type="primary">NUP57</name>
    <name evidence="6" type="ORF">A0J61_08900</name>
</gene>
<keyword evidence="3" id="KW-0539">Nucleus</keyword>
<reference evidence="6 7" key="1">
    <citation type="submission" date="2016-03" db="EMBL/GenBank/DDBJ databases">
        <title>Choanephora cucurbitarum.</title>
        <authorList>
            <person name="Min B."/>
            <person name="Park H."/>
            <person name="Park J.-H."/>
            <person name="Shin H.-D."/>
            <person name="Choi I.-G."/>
        </authorList>
    </citation>
    <scope>NUCLEOTIDE SEQUENCE [LARGE SCALE GENOMIC DNA]</scope>
    <source>
        <strain evidence="6 7">KUS-F28377</strain>
    </source>
</reference>
<keyword evidence="4" id="KW-0175">Coiled coil</keyword>
<dbReference type="Pfam" id="PF13634">
    <property type="entry name" value="Nucleoporin_FG"/>
    <property type="match status" value="2"/>
</dbReference>
<feature type="domain" description="Nucleoporin Nup54 alpha-helical" evidence="5">
    <location>
        <begin position="322"/>
        <end position="460"/>
    </location>
</feature>
<dbReference type="AlphaFoldDB" id="A0A1C7N1T1"/>
<comment type="subcellular location">
    <subcellularLocation>
        <location evidence="1">Nucleus</location>
    </subcellularLocation>
</comment>
<evidence type="ECO:0000313" key="6">
    <source>
        <dbReference type="EMBL" id="OBZ83050.1"/>
    </source>
</evidence>
<evidence type="ECO:0000256" key="2">
    <source>
        <dbReference type="ARBA" id="ARBA00022448"/>
    </source>
</evidence>
<dbReference type="GO" id="GO:0036228">
    <property type="term" value="P:protein localization to nuclear inner membrane"/>
    <property type="evidence" value="ECO:0007669"/>
    <property type="project" value="TreeGrafter"/>
</dbReference>
<dbReference type="EMBL" id="LUGH01000731">
    <property type="protein sequence ID" value="OBZ83050.1"/>
    <property type="molecule type" value="Genomic_DNA"/>
</dbReference>
<dbReference type="InterPro" id="IPR025712">
    <property type="entry name" value="Nup54_alpha-helical_dom"/>
</dbReference>